<dbReference type="AlphaFoldDB" id="A0A4Y7QCY3"/>
<proteinExistence type="predicted"/>
<sequence>MPRNRKQKKTKQKKAKKDLNLDVRVIPRNKDAGVRRFEPEAEEWQLDNAQPKSSRVRCHSEKVPKTADGLSECMHDIMMRKLKKVEVELETNLSDTVEQLSSQFDELRAGIRQLNARIEVVALNMVSGLSFERTWSDEQNAFRAILARMLLDRSRRTAAEALGLSKWEDIREKGDAHVQIAFFKQQPNGLGHAAEQG</sequence>
<evidence type="ECO:0000313" key="2">
    <source>
        <dbReference type="Proteomes" id="UP000294933"/>
    </source>
</evidence>
<name>A0A4Y7QCY3_9AGAM</name>
<evidence type="ECO:0000313" key="1">
    <source>
        <dbReference type="EMBL" id="TDL25216.1"/>
    </source>
</evidence>
<dbReference type="EMBL" id="ML170164">
    <property type="protein sequence ID" value="TDL25216.1"/>
    <property type="molecule type" value="Genomic_DNA"/>
</dbReference>
<dbReference type="Proteomes" id="UP000294933">
    <property type="component" value="Unassembled WGS sequence"/>
</dbReference>
<keyword evidence="2" id="KW-1185">Reference proteome</keyword>
<accession>A0A4Y7QCY3</accession>
<dbReference type="VEuPathDB" id="FungiDB:BD410DRAFT_826524"/>
<organism evidence="1 2">
    <name type="scientific">Rickenella mellea</name>
    <dbReference type="NCBI Taxonomy" id="50990"/>
    <lineage>
        <taxon>Eukaryota</taxon>
        <taxon>Fungi</taxon>
        <taxon>Dikarya</taxon>
        <taxon>Basidiomycota</taxon>
        <taxon>Agaricomycotina</taxon>
        <taxon>Agaricomycetes</taxon>
        <taxon>Hymenochaetales</taxon>
        <taxon>Rickenellaceae</taxon>
        <taxon>Rickenella</taxon>
    </lineage>
</organism>
<gene>
    <name evidence="1" type="ORF">BD410DRAFT_826524</name>
</gene>
<reference evidence="1 2" key="1">
    <citation type="submission" date="2018-06" db="EMBL/GenBank/DDBJ databases">
        <title>A transcriptomic atlas of mushroom development highlights an independent origin of complex multicellularity.</title>
        <authorList>
            <consortium name="DOE Joint Genome Institute"/>
            <person name="Krizsan K."/>
            <person name="Almasi E."/>
            <person name="Merenyi Z."/>
            <person name="Sahu N."/>
            <person name="Viragh M."/>
            <person name="Koszo T."/>
            <person name="Mondo S."/>
            <person name="Kiss B."/>
            <person name="Balint B."/>
            <person name="Kues U."/>
            <person name="Barry K."/>
            <person name="Hegedus J.C."/>
            <person name="Henrissat B."/>
            <person name="Johnson J."/>
            <person name="Lipzen A."/>
            <person name="Ohm R."/>
            <person name="Nagy I."/>
            <person name="Pangilinan J."/>
            <person name="Yan J."/>
            <person name="Xiong Y."/>
            <person name="Grigoriev I.V."/>
            <person name="Hibbett D.S."/>
            <person name="Nagy L.G."/>
        </authorList>
    </citation>
    <scope>NUCLEOTIDE SEQUENCE [LARGE SCALE GENOMIC DNA]</scope>
    <source>
        <strain evidence="1 2">SZMC22713</strain>
    </source>
</reference>
<protein>
    <submittedName>
        <fullName evidence="1">Uncharacterized protein</fullName>
    </submittedName>
</protein>